<accession>A0AAF0Q9T6</accession>
<organism evidence="2 3">
    <name type="scientific">Solanum verrucosum</name>
    <dbReference type="NCBI Taxonomy" id="315347"/>
    <lineage>
        <taxon>Eukaryota</taxon>
        <taxon>Viridiplantae</taxon>
        <taxon>Streptophyta</taxon>
        <taxon>Embryophyta</taxon>
        <taxon>Tracheophyta</taxon>
        <taxon>Spermatophyta</taxon>
        <taxon>Magnoliopsida</taxon>
        <taxon>eudicotyledons</taxon>
        <taxon>Gunneridae</taxon>
        <taxon>Pentapetalae</taxon>
        <taxon>asterids</taxon>
        <taxon>lamiids</taxon>
        <taxon>Solanales</taxon>
        <taxon>Solanaceae</taxon>
        <taxon>Solanoideae</taxon>
        <taxon>Solaneae</taxon>
        <taxon>Solanum</taxon>
    </lineage>
</organism>
<name>A0AAF0Q9T6_SOLVR</name>
<evidence type="ECO:0000256" key="1">
    <source>
        <dbReference type="SAM" id="MobiDB-lite"/>
    </source>
</evidence>
<keyword evidence="3" id="KW-1185">Reference proteome</keyword>
<gene>
    <name evidence="2" type="ORF">MTR67_012437</name>
</gene>
<feature type="region of interest" description="Disordered" evidence="1">
    <location>
        <begin position="56"/>
        <end position="77"/>
    </location>
</feature>
<feature type="compositionally biased region" description="Polar residues" evidence="1">
    <location>
        <begin position="8"/>
        <end position="18"/>
    </location>
</feature>
<sequence length="90" mass="10048">FVFKEQHTSPSPTRSANGAQGEDCFDNDPSTGSPTKNYLRLLLPLNNKVQWTSRNVVGSKPPTSPQSEHFTNHSIGRSDGRCVQRAWTYN</sequence>
<proteinExistence type="predicted"/>
<protein>
    <submittedName>
        <fullName evidence="2">Uncharacterized protein</fullName>
    </submittedName>
</protein>
<dbReference type="Proteomes" id="UP001234989">
    <property type="component" value="Chromosome 3"/>
</dbReference>
<dbReference type="AlphaFoldDB" id="A0AAF0Q9T6"/>
<evidence type="ECO:0000313" key="2">
    <source>
        <dbReference type="EMBL" id="WMV19052.1"/>
    </source>
</evidence>
<reference evidence="2" key="1">
    <citation type="submission" date="2023-08" db="EMBL/GenBank/DDBJ databases">
        <title>A de novo genome assembly of Solanum verrucosum Schlechtendal, a Mexican diploid species geographically isolated from the other diploid A-genome species in potato relatives.</title>
        <authorList>
            <person name="Hosaka K."/>
        </authorList>
    </citation>
    <scope>NUCLEOTIDE SEQUENCE</scope>
    <source>
        <tissue evidence="2">Young leaves</tissue>
    </source>
</reference>
<feature type="non-terminal residue" evidence="2">
    <location>
        <position position="1"/>
    </location>
</feature>
<feature type="compositionally biased region" description="Polar residues" evidence="1">
    <location>
        <begin position="65"/>
        <end position="75"/>
    </location>
</feature>
<feature type="region of interest" description="Disordered" evidence="1">
    <location>
        <begin position="1"/>
        <end position="32"/>
    </location>
</feature>
<dbReference type="EMBL" id="CP133614">
    <property type="protein sequence ID" value="WMV19052.1"/>
    <property type="molecule type" value="Genomic_DNA"/>
</dbReference>
<evidence type="ECO:0000313" key="3">
    <source>
        <dbReference type="Proteomes" id="UP001234989"/>
    </source>
</evidence>